<evidence type="ECO:0000256" key="7">
    <source>
        <dbReference type="ARBA" id="ARBA00023136"/>
    </source>
</evidence>
<keyword evidence="3" id="KW-1003">Cell membrane</keyword>
<organism evidence="12 14">
    <name type="scientific">Clostridium formicaceticum</name>
    <dbReference type="NCBI Taxonomy" id="1497"/>
    <lineage>
        <taxon>Bacteria</taxon>
        <taxon>Bacillati</taxon>
        <taxon>Bacillota</taxon>
        <taxon>Clostridia</taxon>
        <taxon>Eubacteriales</taxon>
        <taxon>Clostridiaceae</taxon>
        <taxon>Clostridium</taxon>
    </lineage>
</organism>
<dbReference type="PANTHER" id="PTHR35011">
    <property type="entry name" value="2,3-DIKETO-L-GULONATE TRAP TRANSPORTER SMALL PERMEASE PROTEIN YIAM"/>
    <property type="match status" value="1"/>
</dbReference>
<evidence type="ECO:0000313" key="13">
    <source>
        <dbReference type="Proteomes" id="UP000177894"/>
    </source>
</evidence>
<sequence>MRKILSIIDNFEEILITILLPLMCVLVFMATFFRYTQLVAVPWAEELARYILVWIIFLGIGTAAKKNAHFSVQILDEISPSFFKKVLYIVRILVVTAFCLIIVYLAFGILKAQMRMGQTSPALGIPIWMAYFSIPVGCFLMVVRTLQFSINKFKNEWMSKNKEIKEGVS</sequence>
<dbReference type="GO" id="GO:0022857">
    <property type="term" value="F:transmembrane transporter activity"/>
    <property type="evidence" value="ECO:0007669"/>
    <property type="project" value="TreeGrafter"/>
</dbReference>
<dbReference type="GO" id="GO:0015740">
    <property type="term" value="P:C4-dicarboxylate transport"/>
    <property type="evidence" value="ECO:0007669"/>
    <property type="project" value="TreeGrafter"/>
</dbReference>
<reference evidence="11 13" key="1">
    <citation type="submission" date="2016-10" db="EMBL/GenBank/DDBJ databases">
        <title>Complete Genome Sequence of Acetogen Clostridium formicoaceticum ATCC 27076.</title>
        <authorList>
            <person name="Bao T."/>
            <person name="Cheng C."/>
            <person name="Zhao J."/>
            <person name="Yang S.-T."/>
            <person name="Wang J."/>
            <person name="Wang M."/>
        </authorList>
    </citation>
    <scope>NUCLEOTIDE SEQUENCE [LARGE SCALE GENOMIC DNA]</scope>
    <source>
        <strain evidence="11 13">ATCC 27076</strain>
    </source>
</reference>
<reference evidence="12 14" key="2">
    <citation type="submission" date="2017-03" db="EMBL/GenBank/DDBJ databases">
        <title>Complete sequence of Clostridium formicaceticum DSM 92.</title>
        <authorList>
            <person name="Poehlein A."/>
            <person name="Karl M."/>
            <person name="Bengelsdorf F.R."/>
            <person name="Duerre P."/>
            <person name="Daniel R."/>
        </authorList>
    </citation>
    <scope>NUCLEOTIDE SEQUENCE [LARGE SCALE GENOMIC DNA]</scope>
    <source>
        <strain evidence="12 14">DSM 92</strain>
    </source>
</reference>
<feature type="transmembrane region" description="Helical" evidence="9">
    <location>
        <begin position="12"/>
        <end position="35"/>
    </location>
</feature>
<evidence type="ECO:0000256" key="5">
    <source>
        <dbReference type="ARBA" id="ARBA00022692"/>
    </source>
</evidence>
<name>A0AAC9WHV8_9CLOT</name>
<evidence type="ECO:0000313" key="12">
    <source>
        <dbReference type="EMBL" id="ARE89386.1"/>
    </source>
</evidence>
<evidence type="ECO:0000256" key="2">
    <source>
        <dbReference type="ARBA" id="ARBA00022448"/>
    </source>
</evidence>
<dbReference type="InterPro" id="IPR055348">
    <property type="entry name" value="DctQ"/>
</dbReference>
<dbReference type="PANTHER" id="PTHR35011:SF2">
    <property type="entry name" value="2,3-DIKETO-L-GULONATE TRAP TRANSPORTER SMALL PERMEASE PROTEIN YIAM"/>
    <property type="match status" value="1"/>
</dbReference>
<evidence type="ECO:0000313" key="11">
    <source>
        <dbReference type="EMBL" id="AOY74974.1"/>
    </source>
</evidence>
<dbReference type="Proteomes" id="UP000177894">
    <property type="component" value="Chromosome"/>
</dbReference>
<gene>
    <name evidence="12" type="primary">yiaM_4</name>
    <name evidence="11" type="ORF">BJL90_02760</name>
    <name evidence="12" type="ORF">CLFO_37930</name>
</gene>
<evidence type="ECO:0000256" key="1">
    <source>
        <dbReference type="ARBA" id="ARBA00004429"/>
    </source>
</evidence>
<keyword evidence="13" id="KW-1185">Reference proteome</keyword>
<evidence type="ECO:0000313" key="14">
    <source>
        <dbReference type="Proteomes" id="UP000192478"/>
    </source>
</evidence>
<dbReference type="Pfam" id="PF04290">
    <property type="entry name" value="DctQ"/>
    <property type="match status" value="1"/>
</dbReference>
<keyword evidence="6 9" id="KW-1133">Transmembrane helix</keyword>
<dbReference type="KEGG" id="cfm:BJL90_02760"/>
<proteinExistence type="inferred from homology"/>
<evidence type="ECO:0000256" key="4">
    <source>
        <dbReference type="ARBA" id="ARBA00022519"/>
    </source>
</evidence>
<keyword evidence="2" id="KW-0813">Transport</keyword>
<evidence type="ECO:0000256" key="8">
    <source>
        <dbReference type="ARBA" id="ARBA00038436"/>
    </source>
</evidence>
<evidence type="ECO:0000256" key="3">
    <source>
        <dbReference type="ARBA" id="ARBA00022475"/>
    </source>
</evidence>
<feature type="transmembrane region" description="Helical" evidence="9">
    <location>
        <begin position="86"/>
        <end position="110"/>
    </location>
</feature>
<dbReference type="AlphaFoldDB" id="A0AAC9WHV8"/>
<evidence type="ECO:0000259" key="10">
    <source>
        <dbReference type="Pfam" id="PF04290"/>
    </source>
</evidence>
<feature type="domain" description="Tripartite ATP-independent periplasmic transporters DctQ component" evidence="10">
    <location>
        <begin position="23"/>
        <end position="154"/>
    </location>
</feature>
<feature type="transmembrane region" description="Helical" evidence="9">
    <location>
        <begin position="122"/>
        <end position="143"/>
    </location>
</feature>
<dbReference type="RefSeq" id="WP_070964071.1">
    <property type="nucleotide sequence ID" value="NZ_CP017603.1"/>
</dbReference>
<keyword evidence="4" id="KW-0997">Cell inner membrane</keyword>
<accession>A0AAC9WHV8</accession>
<protein>
    <submittedName>
        <fullName evidence="12">2,3-diketo-L-gulonate TRAP transporter small permease protein YiaM</fullName>
    </submittedName>
</protein>
<dbReference type="InterPro" id="IPR007387">
    <property type="entry name" value="TRAP_DctQ"/>
</dbReference>
<dbReference type="Proteomes" id="UP000192478">
    <property type="component" value="Chromosome"/>
</dbReference>
<dbReference type="GO" id="GO:0005886">
    <property type="term" value="C:plasma membrane"/>
    <property type="evidence" value="ECO:0007669"/>
    <property type="project" value="UniProtKB-SubCell"/>
</dbReference>
<keyword evidence="7 9" id="KW-0472">Membrane</keyword>
<dbReference type="EMBL" id="CP017603">
    <property type="protein sequence ID" value="AOY74974.1"/>
    <property type="molecule type" value="Genomic_DNA"/>
</dbReference>
<dbReference type="EMBL" id="CP020559">
    <property type="protein sequence ID" value="ARE89386.1"/>
    <property type="molecule type" value="Genomic_DNA"/>
</dbReference>
<feature type="transmembrane region" description="Helical" evidence="9">
    <location>
        <begin position="47"/>
        <end position="65"/>
    </location>
</feature>
<comment type="similarity">
    <text evidence="8">Belongs to the TRAP transporter small permease family.</text>
</comment>
<evidence type="ECO:0000256" key="6">
    <source>
        <dbReference type="ARBA" id="ARBA00022989"/>
    </source>
</evidence>
<evidence type="ECO:0000256" key="9">
    <source>
        <dbReference type="SAM" id="Phobius"/>
    </source>
</evidence>
<keyword evidence="5 9" id="KW-0812">Transmembrane</keyword>
<comment type="subcellular location">
    <subcellularLocation>
        <location evidence="1">Cell inner membrane</location>
        <topology evidence="1">Multi-pass membrane protein</topology>
    </subcellularLocation>
</comment>